<dbReference type="Proteomes" id="UP000612055">
    <property type="component" value="Unassembled WGS sequence"/>
</dbReference>
<dbReference type="InterPro" id="IPR003029">
    <property type="entry name" value="S1_domain"/>
</dbReference>
<dbReference type="GO" id="GO:0003676">
    <property type="term" value="F:nucleic acid binding"/>
    <property type="evidence" value="ECO:0007669"/>
    <property type="project" value="InterPro"/>
</dbReference>
<keyword evidence="4" id="KW-1185">Reference proteome</keyword>
<reference evidence="3" key="1">
    <citation type="journal article" date="2020" name="bioRxiv">
        <title>Comparative genomics of Chlamydomonas.</title>
        <authorList>
            <person name="Craig R.J."/>
            <person name="Hasan A.R."/>
            <person name="Ness R.W."/>
            <person name="Keightley P.D."/>
        </authorList>
    </citation>
    <scope>NUCLEOTIDE SEQUENCE</scope>
    <source>
        <strain evidence="3">CCAP 11/70</strain>
    </source>
</reference>
<dbReference type="Gene3D" id="2.40.50.140">
    <property type="entry name" value="Nucleic acid-binding proteins"/>
    <property type="match status" value="2"/>
</dbReference>
<comment type="caution">
    <text evidence="3">The sequence shown here is derived from an EMBL/GenBank/DDBJ whole genome shotgun (WGS) entry which is preliminary data.</text>
</comment>
<sequence>MRPQRQLAAPRRCARSAPRISAQASKTPEPVAPPSLMRPKPASAAKQAQAQPAATLVTESYKKAADAIASGETVEVKVVGQNTKGLMVQFGAVRGFMPFTAVDAARLRQCQGGDMSPLMETVLRVRIMSADPARKELVCSERQALASEALAQMETGGVVTGVVTAVEDYGAFVQVAGMPDVSCMVHKSEVSWDRILTVDQVLQPGQEIRAKVISVDPVNVRVGLSVKQLSTDPLRASLDSLAWEPSAVSPEPQVEALIEQLRSSPGVDGVEVKQSAQDPHHVAQDLEVYLVRTDSEGVYTCIARLGVVATQLSLTAKELSREQVKLMLQRVAQKL</sequence>
<dbReference type="InterPro" id="IPR052757">
    <property type="entry name" value="Ribosomal_protein_S1"/>
</dbReference>
<dbReference type="AlphaFoldDB" id="A0A835Y2S3"/>
<feature type="compositionally biased region" description="Low complexity" evidence="1">
    <location>
        <begin position="8"/>
        <end position="22"/>
    </location>
</feature>
<gene>
    <name evidence="3" type="ORF">HYH03_011489</name>
</gene>
<feature type="region of interest" description="Disordered" evidence="1">
    <location>
        <begin position="1"/>
        <end position="51"/>
    </location>
</feature>
<dbReference type="OrthoDB" id="412781at2759"/>
<dbReference type="InterPro" id="IPR012340">
    <property type="entry name" value="NA-bd_OB-fold"/>
</dbReference>
<feature type="domain" description="S1 motif" evidence="2">
    <location>
        <begin position="71"/>
        <end position="142"/>
    </location>
</feature>
<feature type="domain" description="S1 motif" evidence="2">
    <location>
        <begin position="156"/>
        <end position="227"/>
    </location>
</feature>
<dbReference type="PANTHER" id="PTHR47559:SF1">
    <property type="entry name" value="OS03G0844900 PROTEIN"/>
    <property type="match status" value="1"/>
</dbReference>
<evidence type="ECO:0000259" key="2">
    <source>
        <dbReference type="PROSITE" id="PS50126"/>
    </source>
</evidence>
<evidence type="ECO:0000313" key="4">
    <source>
        <dbReference type="Proteomes" id="UP000612055"/>
    </source>
</evidence>
<dbReference type="SUPFAM" id="SSF50249">
    <property type="entry name" value="Nucleic acid-binding proteins"/>
    <property type="match status" value="2"/>
</dbReference>
<dbReference type="PROSITE" id="PS50126">
    <property type="entry name" value="S1"/>
    <property type="match status" value="2"/>
</dbReference>
<feature type="compositionally biased region" description="Low complexity" evidence="1">
    <location>
        <begin position="39"/>
        <end position="51"/>
    </location>
</feature>
<evidence type="ECO:0000313" key="3">
    <source>
        <dbReference type="EMBL" id="KAG2490024.1"/>
    </source>
</evidence>
<protein>
    <recommendedName>
        <fullName evidence="2">S1 motif domain-containing protein</fullName>
    </recommendedName>
</protein>
<dbReference type="Pfam" id="PF00575">
    <property type="entry name" value="S1"/>
    <property type="match status" value="1"/>
</dbReference>
<dbReference type="EMBL" id="JAEHOE010000066">
    <property type="protein sequence ID" value="KAG2490024.1"/>
    <property type="molecule type" value="Genomic_DNA"/>
</dbReference>
<evidence type="ECO:0000256" key="1">
    <source>
        <dbReference type="SAM" id="MobiDB-lite"/>
    </source>
</evidence>
<accession>A0A835Y2S3</accession>
<dbReference type="PANTHER" id="PTHR47559">
    <property type="entry name" value="OS03G0844900 PROTEIN"/>
    <property type="match status" value="1"/>
</dbReference>
<dbReference type="SMART" id="SM00316">
    <property type="entry name" value="S1"/>
    <property type="match status" value="2"/>
</dbReference>
<organism evidence="3 4">
    <name type="scientific">Edaphochlamys debaryana</name>
    <dbReference type="NCBI Taxonomy" id="47281"/>
    <lineage>
        <taxon>Eukaryota</taxon>
        <taxon>Viridiplantae</taxon>
        <taxon>Chlorophyta</taxon>
        <taxon>core chlorophytes</taxon>
        <taxon>Chlorophyceae</taxon>
        <taxon>CS clade</taxon>
        <taxon>Chlamydomonadales</taxon>
        <taxon>Chlamydomonadales incertae sedis</taxon>
        <taxon>Edaphochlamys</taxon>
    </lineage>
</organism>
<name>A0A835Y2S3_9CHLO</name>
<proteinExistence type="predicted"/>